<dbReference type="EMBL" id="JQGC01000012">
    <property type="protein sequence ID" value="KFL30598.1"/>
    <property type="molecule type" value="Genomic_DNA"/>
</dbReference>
<reference evidence="1 2" key="1">
    <citation type="submission" date="2014-08" db="EMBL/GenBank/DDBJ databases">
        <authorList>
            <person name="Hassan Y.I."/>
            <person name="Lepp D."/>
            <person name="Zhou T."/>
        </authorList>
    </citation>
    <scope>NUCLEOTIDE SEQUENCE [LARGE SCALE GENOMIC DNA]</scope>
    <source>
        <strain evidence="1 2">IFO13584</strain>
    </source>
</reference>
<name>A0A087M145_9HYPH</name>
<sequence>MLLVETAFIPEYATSPHLEMVVLDMSYPRIVLTSHPAKDTQSHRAYRALSEPTATASIPCSAK</sequence>
<accession>A0A087M145</accession>
<evidence type="ECO:0000313" key="1">
    <source>
        <dbReference type="EMBL" id="KFL30598.1"/>
    </source>
</evidence>
<dbReference type="AlphaFoldDB" id="A0A087M145"/>
<proteinExistence type="predicted"/>
<gene>
    <name evidence="1" type="ORF">JP75_14005</name>
</gene>
<comment type="caution">
    <text evidence="1">The sequence shown here is derived from an EMBL/GenBank/DDBJ whole genome shotgun (WGS) entry which is preliminary data.</text>
</comment>
<evidence type="ECO:0000313" key="2">
    <source>
        <dbReference type="Proteomes" id="UP000028981"/>
    </source>
</evidence>
<keyword evidence="2" id="KW-1185">Reference proteome</keyword>
<protein>
    <submittedName>
        <fullName evidence="1">Uncharacterized protein</fullName>
    </submittedName>
</protein>
<organism evidence="1 2">
    <name type="scientific">Devosia riboflavina</name>
    <dbReference type="NCBI Taxonomy" id="46914"/>
    <lineage>
        <taxon>Bacteria</taxon>
        <taxon>Pseudomonadati</taxon>
        <taxon>Pseudomonadota</taxon>
        <taxon>Alphaproteobacteria</taxon>
        <taxon>Hyphomicrobiales</taxon>
        <taxon>Devosiaceae</taxon>
        <taxon>Devosia</taxon>
    </lineage>
</organism>
<dbReference type="Proteomes" id="UP000028981">
    <property type="component" value="Unassembled WGS sequence"/>
</dbReference>